<dbReference type="NCBIfam" id="TIGR03998">
    <property type="entry name" value="thiol_BshC"/>
    <property type="match status" value="1"/>
</dbReference>
<evidence type="ECO:0000259" key="4">
    <source>
        <dbReference type="Pfam" id="PF24850"/>
    </source>
</evidence>
<feature type="domain" description="Bacillithiol biosynthesis BshC C-terminal coiled-coil" evidence="4">
    <location>
        <begin position="434"/>
        <end position="512"/>
    </location>
</feature>
<dbReference type="GO" id="GO:0016874">
    <property type="term" value="F:ligase activity"/>
    <property type="evidence" value="ECO:0007669"/>
    <property type="project" value="UniProtKB-UniRule"/>
</dbReference>
<evidence type="ECO:0000259" key="3">
    <source>
        <dbReference type="Pfam" id="PF10079"/>
    </source>
</evidence>
<evidence type="ECO:0000313" key="6">
    <source>
        <dbReference type="Proteomes" id="UP000254060"/>
    </source>
</evidence>
<sequence>MRIEPLDAMYAPSSPMLQIEDGYTDWLDYKGMGELRLRAEELDGRTYPHLESLAAILRDQQAAYGPLSETLDRKLDALASGEAYTIVTGQQVGVFGGPLFAVYKLLTVLKRAKQAEASLGKPVLPIFWMATEDHDYAEINHVLIPQPLSRQFRKEALSAIPLAGKASVGELEFERLKIELVQMLQRMLVAEAETEHTSSLYHELVELLQRSKSFAQFFGKMMRRFIGEDFLLFDPHQPDVRALGRDAFKRLIVEHDRLHAAFADAHKDGMPDVELNREAAHVFYHDGTRELLTKEGDAFTTKRGHHFSEAELLSEIDAHPERFSNNVVSRPLMQDHLFPTLAYVSGPGEIAYWLQLRPLFHTFGWKMPLLVPRLGAVLISANDEKKLAQEGVSLDEYLTNPLPDHAFDDEAFDESLYAYRALSSAVSEEASRRGQRFGSSALHALERLADEMRAEAKREQYRLNRRRIHLSTRLLPMGAPQERIWSMVPLLNRHGLDLFTRLSDAYERTEAERCLVKL</sequence>
<dbReference type="InterPro" id="IPR055399">
    <property type="entry name" value="CC_BshC"/>
</dbReference>
<dbReference type="EC" id="6.-.-.-" evidence="2"/>
<accession>A0A377FVG2</accession>
<dbReference type="RefSeq" id="WP_029335464.1">
    <property type="nucleotide sequence ID" value="NZ_UGGP01000001.1"/>
</dbReference>
<organism evidence="5 6">
    <name type="scientific">Exiguobacterium aurantiacum</name>
    <dbReference type="NCBI Taxonomy" id="33987"/>
    <lineage>
        <taxon>Bacteria</taxon>
        <taxon>Bacillati</taxon>
        <taxon>Bacillota</taxon>
        <taxon>Bacilli</taxon>
        <taxon>Bacillales</taxon>
        <taxon>Bacillales Family XII. Incertae Sedis</taxon>
        <taxon>Exiguobacterium</taxon>
    </lineage>
</organism>
<comment type="similarity">
    <text evidence="2">Belongs to the BshC family.</text>
</comment>
<dbReference type="InterPro" id="IPR011199">
    <property type="entry name" value="Bacillithiol_biosynth_BshC"/>
</dbReference>
<reference evidence="5 6" key="1">
    <citation type="submission" date="2018-06" db="EMBL/GenBank/DDBJ databases">
        <authorList>
            <consortium name="Pathogen Informatics"/>
            <person name="Doyle S."/>
        </authorList>
    </citation>
    <scope>NUCLEOTIDE SEQUENCE [LARGE SCALE GENOMIC DNA]</scope>
    <source>
        <strain evidence="5 6">NCTC13163</strain>
    </source>
</reference>
<name>A0A377FVG2_9BACL</name>
<proteinExistence type="inferred from homology"/>
<comment type="function">
    <text evidence="2">Involved in bacillithiol (BSH) biosynthesis. May catalyze the last step of the pathway, the addition of cysteine to glucosamine malate (GlcN-Mal) to generate BSH.</text>
</comment>
<protein>
    <recommendedName>
        <fullName evidence="2">Putative cysteine ligase BshC</fullName>
        <ecNumber evidence="2">6.-.-.-</ecNumber>
    </recommendedName>
</protein>
<dbReference type="AlphaFoldDB" id="A0A377FVG2"/>
<gene>
    <name evidence="2" type="primary">bshC</name>
    <name evidence="5" type="ORF">NCTC13163_01927</name>
</gene>
<dbReference type="Proteomes" id="UP000254060">
    <property type="component" value="Unassembled WGS sequence"/>
</dbReference>
<dbReference type="Pfam" id="PF24850">
    <property type="entry name" value="CC_BshC"/>
    <property type="match status" value="1"/>
</dbReference>
<feature type="domain" description="Bacillithiol biosynthesis BshC N-terminal Rossmann-like" evidence="3">
    <location>
        <begin position="36"/>
        <end position="374"/>
    </location>
</feature>
<dbReference type="PIRSF" id="PIRSF012535">
    <property type="entry name" value="UCP012535"/>
    <property type="match status" value="1"/>
</dbReference>
<evidence type="ECO:0000313" key="5">
    <source>
        <dbReference type="EMBL" id="STO08554.1"/>
    </source>
</evidence>
<dbReference type="Pfam" id="PF10079">
    <property type="entry name" value="Rossmann-like_BshC"/>
    <property type="match status" value="1"/>
</dbReference>
<dbReference type="InterPro" id="IPR055398">
    <property type="entry name" value="Rossmann-like_BshC"/>
</dbReference>
<dbReference type="STRING" id="1397694.GCA_000702585_02420"/>
<keyword evidence="1 2" id="KW-0436">Ligase</keyword>
<evidence type="ECO:0000256" key="2">
    <source>
        <dbReference type="HAMAP-Rule" id="MF_01867"/>
    </source>
</evidence>
<dbReference type="EMBL" id="UGGP01000001">
    <property type="protein sequence ID" value="STO08554.1"/>
    <property type="molecule type" value="Genomic_DNA"/>
</dbReference>
<evidence type="ECO:0000256" key="1">
    <source>
        <dbReference type="ARBA" id="ARBA00022598"/>
    </source>
</evidence>
<dbReference type="HAMAP" id="MF_01867">
    <property type="entry name" value="BshC"/>
    <property type="match status" value="1"/>
</dbReference>